<evidence type="ECO:0000313" key="2">
    <source>
        <dbReference type="EMBL" id="PJA89647.1"/>
    </source>
</evidence>
<feature type="compositionally biased region" description="Basic and acidic residues" evidence="1">
    <location>
        <begin position="1"/>
        <end position="11"/>
    </location>
</feature>
<name>A0A2M7Z698_9BACT</name>
<evidence type="ECO:0000256" key="1">
    <source>
        <dbReference type="SAM" id="MobiDB-lite"/>
    </source>
</evidence>
<dbReference type="EMBL" id="PFVJ01000066">
    <property type="protein sequence ID" value="PJA89647.1"/>
    <property type="molecule type" value="Genomic_DNA"/>
</dbReference>
<feature type="compositionally biased region" description="Basic residues" evidence="1">
    <location>
        <begin position="13"/>
        <end position="31"/>
    </location>
</feature>
<accession>A0A2M7Z698</accession>
<comment type="caution">
    <text evidence="2">The sequence shown here is derived from an EMBL/GenBank/DDBJ whole genome shotgun (WGS) entry which is preliminary data.</text>
</comment>
<evidence type="ECO:0000313" key="3">
    <source>
        <dbReference type="Proteomes" id="UP000230843"/>
    </source>
</evidence>
<gene>
    <name evidence="2" type="ORF">CO137_03160</name>
</gene>
<feature type="region of interest" description="Disordered" evidence="1">
    <location>
        <begin position="1"/>
        <end position="40"/>
    </location>
</feature>
<proteinExistence type="predicted"/>
<dbReference type="Proteomes" id="UP000230843">
    <property type="component" value="Unassembled WGS sequence"/>
</dbReference>
<dbReference type="AlphaFoldDB" id="A0A2M7Z698"/>
<protein>
    <submittedName>
        <fullName evidence="2">Uncharacterized protein</fullName>
    </submittedName>
</protein>
<reference evidence="3" key="1">
    <citation type="submission" date="2017-09" db="EMBL/GenBank/DDBJ databases">
        <title>Depth-based differentiation of microbial function through sediment-hosted aquifers and enrichment of novel symbionts in the deep terrestrial subsurface.</title>
        <authorList>
            <person name="Probst A.J."/>
            <person name="Ladd B."/>
            <person name="Jarett J.K."/>
            <person name="Geller-Mcgrath D.E."/>
            <person name="Sieber C.M.K."/>
            <person name="Emerson J.B."/>
            <person name="Anantharaman K."/>
            <person name="Thomas B.C."/>
            <person name="Malmstrom R."/>
            <person name="Stieglmeier M."/>
            <person name="Klingl A."/>
            <person name="Woyke T."/>
            <person name="Ryan C.M."/>
            <person name="Banfield J.F."/>
        </authorList>
    </citation>
    <scope>NUCLEOTIDE SEQUENCE [LARGE SCALE GENOMIC DNA]</scope>
</reference>
<sequence length="146" mass="16621">KRGSHTDDVLSKWRQKKGTPSLRKPKKKGTPRKTEQEDNSLLDSDELEEELFKLFSFASIQEALENFLALEHRVQKVFAFVKGRGLPKISQNFLLLNYPELLGKPGDVVSLPFVATHIFTVLGKSEAKTVYGSQYEEVCELLKIKK</sequence>
<feature type="non-terminal residue" evidence="2">
    <location>
        <position position="1"/>
    </location>
</feature>
<organism evidence="2 3">
    <name type="scientific">Candidatus Magasanikbacteria bacterium CG_4_9_14_3_um_filter_32_9</name>
    <dbReference type="NCBI Taxonomy" id="1974644"/>
    <lineage>
        <taxon>Bacteria</taxon>
        <taxon>Candidatus Magasanikiibacteriota</taxon>
    </lineage>
</organism>